<comment type="subcellular location">
    <subcellularLocation>
        <location evidence="1">Cell membrane</location>
        <topology evidence="1">Multi-pass membrane protein</topology>
    </subcellularLocation>
</comment>
<feature type="transmembrane region" description="Helical" evidence="6">
    <location>
        <begin position="86"/>
        <end position="104"/>
    </location>
</feature>
<dbReference type="PANTHER" id="PTHR32196:SF69">
    <property type="entry name" value="BRANCHED-CHAIN AMINO ACID TRANSPORT SYSTEM, PERMEASE PROTEIN"/>
    <property type="match status" value="1"/>
</dbReference>
<reference evidence="8" key="1">
    <citation type="submission" date="2018-11" db="EMBL/GenBank/DDBJ databases">
        <title>Phylogenetic, genomic, and biogeographic characterization of a novel and ubiquitous marine invertebrate-associated Rickettsiales parasite, Candidatus Marinoinvertebrata rohwerii, gen. nov., sp. nov.</title>
        <authorList>
            <person name="Klinges J.G."/>
            <person name="Rosales S.M."/>
            <person name="Mcminds R."/>
            <person name="Shaver E.C."/>
            <person name="Shantz A."/>
            <person name="Peters E.C."/>
            <person name="Burkepile D.E."/>
            <person name="Silliman B.R."/>
            <person name="Vega Thurber R.L."/>
        </authorList>
    </citation>
    <scope>NUCLEOTIDE SEQUENCE [LARGE SCALE GENOMIC DNA]</scope>
    <source>
        <strain evidence="8">a_cerv_44</strain>
    </source>
</reference>
<dbReference type="GO" id="GO:0022857">
    <property type="term" value="F:transmembrane transporter activity"/>
    <property type="evidence" value="ECO:0007669"/>
    <property type="project" value="InterPro"/>
</dbReference>
<keyword evidence="3 6" id="KW-0812">Transmembrane</keyword>
<evidence type="ECO:0000256" key="6">
    <source>
        <dbReference type="SAM" id="Phobius"/>
    </source>
</evidence>
<dbReference type="CDD" id="cd06574">
    <property type="entry name" value="TM_PBP1_branched-chain-AA_like"/>
    <property type="match status" value="1"/>
</dbReference>
<dbReference type="InterPro" id="IPR037294">
    <property type="entry name" value="ABC_BtuC-like"/>
</dbReference>
<dbReference type="EMBL" id="RXFM01000107">
    <property type="protein sequence ID" value="RST62462.1"/>
    <property type="molecule type" value="Genomic_DNA"/>
</dbReference>
<feature type="transmembrane region" description="Helical" evidence="6">
    <location>
        <begin position="238"/>
        <end position="260"/>
    </location>
</feature>
<dbReference type="PANTHER" id="PTHR32196">
    <property type="entry name" value="ABC TRANSPORTER PERMEASE PROTEIN YPHD-RELATED-RELATED"/>
    <property type="match status" value="1"/>
</dbReference>
<keyword evidence="2" id="KW-1003">Cell membrane</keyword>
<name>A0A429XEI1_9RICK</name>
<protein>
    <submittedName>
        <fullName evidence="7">ABC transporter permease</fullName>
    </submittedName>
</protein>
<proteinExistence type="predicted"/>
<feature type="transmembrane region" description="Helical" evidence="6">
    <location>
        <begin position="57"/>
        <end position="77"/>
    </location>
</feature>
<evidence type="ECO:0000313" key="8">
    <source>
        <dbReference type="Proteomes" id="UP000279470"/>
    </source>
</evidence>
<keyword evidence="4 6" id="KW-1133">Transmembrane helix</keyword>
<comment type="caution">
    <text evidence="7">The sequence shown here is derived from an EMBL/GenBank/DDBJ whole genome shotgun (WGS) entry which is preliminary data.</text>
</comment>
<dbReference type="RefSeq" id="WP_126045215.1">
    <property type="nucleotide sequence ID" value="NZ_RXFM01000107.1"/>
</dbReference>
<keyword evidence="8" id="KW-1185">Reference proteome</keyword>
<gene>
    <name evidence="7" type="ORF">EIC27_06270</name>
</gene>
<evidence type="ECO:0000256" key="1">
    <source>
        <dbReference type="ARBA" id="ARBA00004651"/>
    </source>
</evidence>
<feature type="transmembrane region" description="Helical" evidence="6">
    <location>
        <begin position="7"/>
        <end position="25"/>
    </location>
</feature>
<evidence type="ECO:0000313" key="7">
    <source>
        <dbReference type="EMBL" id="RST62462.1"/>
    </source>
</evidence>
<evidence type="ECO:0000256" key="3">
    <source>
        <dbReference type="ARBA" id="ARBA00022692"/>
    </source>
</evidence>
<keyword evidence="5 6" id="KW-0472">Membrane</keyword>
<feature type="transmembrane region" description="Helical" evidence="6">
    <location>
        <begin position="179"/>
        <end position="201"/>
    </location>
</feature>
<feature type="transmembrane region" description="Helical" evidence="6">
    <location>
        <begin position="266"/>
        <end position="283"/>
    </location>
</feature>
<dbReference type="GO" id="GO:0005886">
    <property type="term" value="C:plasma membrane"/>
    <property type="evidence" value="ECO:0007669"/>
    <property type="project" value="UniProtKB-SubCell"/>
</dbReference>
<dbReference type="InterPro" id="IPR001851">
    <property type="entry name" value="ABC_transp_permease"/>
</dbReference>
<sequence length="295" mass="32896">MNIILDIFQQSFILFPLILGIYISYKVLNVTDLTVEGSFVLGAVVFAKLTTELVNPLLAMFGAILSGALSGIIVALIQRHNKIDSLIAGILMIFMLYSINLQIMGVPNLTTYDHITVNTYFSYLFSHYHEFIFSAIFAIVCFILVFVLFKTKLGLNLRAYGDNYRLLYKLGKNPEKYRLIGLAISNALAAVSGSLTCQIYDFADINMGFGIALTAIGALLIGIQIIKKIFKHNNYSVVIDSLACFLGVFLYYSAVTIFLNIGVNPINLKLLIGIILILLLKTMSNKNCNPWKRNY</sequence>
<dbReference type="Gene3D" id="1.10.3470.10">
    <property type="entry name" value="ABC transporter involved in vitamin B12 uptake, BtuC"/>
    <property type="match status" value="1"/>
</dbReference>
<organism evidence="7 8">
    <name type="scientific">Candidatus Aquarickettsia rohweri</name>
    <dbReference type="NCBI Taxonomy" id="2602574"/>
    <lineage>
        <taxon>Bacteria</taxon>
        <taxon>Pseudomonadati</taxon>
        <taxon>Pseudomonadota</taxon>
        <taxon>Alphaproteobacteria</taxon>
        <taxon>Rickettsiales</taxon>
        <taxon>Candidatus Midichloriaceae</taxon>
        <taxon>Candidatus Aquarickettsia</taxon>
    </lineage>
</organism>
<accession>A0A429XEI1</accession>
<evidence type="ECO:0000256" key="5">
    <source>
        <dbReference type="ARBA" id="ARBA00023136"/>
    </source>
</evidence>
<evidence type="ECO:0000256" key="4">
    <source>
        <dbReference type="ARBA" id="ARBA00022989"/>
    </source>
</evidence>
<feature type="transmembrane region" description="Helical" evidence="6">
    <location>
        <begin position="207"/>
        <end position="226"/>
    </location>
</feature>
<evidence type="ECO:0000256" key="2">
    <source>
        <dbReference type="ARBA" id="ARBA00022475"/>
    </source>
</evidence>
<dbReference type="Pfam" id="PF02653">
    <property type="entry name" value="BPD_transp_2"/>
    <property type="match status" value="1"/>
</dbReference>
<dbReference type="AlphaFoldDB" id="A0A429XEI1"/>
<feature type="transmembrane region" description="Helical" evidence="6">
    <location>
        <begin position="131"/>
        <end position="149"/>
    </location>
</feature>
<dbReference type="Proteomes" id="UP000279470">
    <property type="component" value="Unassembled WGS sequence"/>
</dbReference>
<dbReference type="OrthoDB" id="9778389at2"/>